<dbReference type="InterPro" id="IPR039420">
    <property type="entry name" value="WalR-like"/>
</dbReference>
<keyword evidence="1" id="KW-0805">Transcription regulation</keyword>
<dbReference type="InterPro" id="IPR016032">
    <property type="entry name" value="Sig_transdc_resp-reg_C-effctor"/>
</dbReference>
<dbReference type="InterPro" id="IPR001789">
    <property type="entry name" value="Sig_transdc_resp-reg_receiver"/>
</dbReference>
<evidence type="ECO:0000256" key="4">
    <source>
        <dbReference type="PROSITE-ProRule" id="PRU00169"/>
    </source>
</evidence>
<dbReference type="PANTHER" id="PTHR43214:SF24">
    <property type="entry name" value="TRANSCRIPTIONAL REGULATORY PROTEIN NARL-RELATED"/>
    <property type="match status" value="1"/>
</dbReference>
<dbReference type="SUPFAM" id="SSF52172">
    <property type="entry name" value="CheY-like"/>
    <property type="match status" value="1"/>
</dbReference>
<dbReference type="EMBL" id="SHKL01000001">
    <property type="protein sequence ID" value="RZT86742.1"/>
    <property type="molecule type" value="Genomic_DNA"/>
</dbReference>
<keyword evidence="8" id="KW-1185">Reference proteome</keyword>
<dbReference type="Gene3D" id="3.40.50.2300">
    <property type="match status" value="1"/>
</dbReference>
<evidence type="ECO:0000256" key="2">
    <source>
        <dbReference type="ARBA" id="ARBA00023125"/>
    </source>
</evidence>
<gene>
    <name evidence="7" type="ORF">EV383_3640</name>
</gene>
<reference evidence="7 8" key="1">
    <citation type="submission" date="2019-02" db="EMBL/GenBank/DDBJ databases">
        <title>Sequencing the genomes of 1000 actinobacteria strains.</title>
        <authorList>
            <person name="Klenk H.-P."/>
        </authorList>
    </citation>
    <scope>NUCLEOTIDE SEQUENCE [LARGE SCALE GENOMIC DNA]</scope>
    <source>
        <strain evidence="7 8">DSM 45779</strain>
    </source>
</reference>
<dbReference type="PROSITE" id="PS50043">
    <property type="entry name" value="HTH_LUXR_2"/>
    <property type="match status" value="1"/>
</dbReference>
<feature type="domain" description="Response regulatory" evidence="6">
    <location>
        <begin position="10"/>
        <end position="130"/>
    </location>
</feature>
<dbReference type="GO" id="GO:0006355">
    <property type="term" value="P:regulation of DNA-templated transcription"/>
    <property type="evidence" value="ECO:0007669"/>
    <property type="project" value="InterPro"/>
</dbReference>
<proteinExistence type="predicted"/>
<dbReference type="InterPro" id="IPR011006">
    <property type="entry name" value="CheY-like_superfamily"/>
</dbReference>
<evidence type="ECO:0000259" key="6">
    <source>
        <dbReference type="PROSITE" id="PS50110"/>
    </source>
</evidence>
<evidence type="ECO:0000313" key="7">
    <source>
        <dbReference type="EMBL" id="RZT86742.1"/>
    </source>
</evidence>
<keyword evidence="3" id="KW-0804">Transcription</keyword>
<evidence type="ECO:0000256" key="1">
    <source>
        <dbReference type="ARBA" id="ARBA00023015"/>
    </source>
</evidence>
<dbReference type="PROSITE" id="PS50110">
    <property type="entry name" value="RESPONSE_REGULATORY"/>
    <property type="match status" value="1"/>
</dbReference>
<accession>A0A4Q7UXJ2</accession>
<dbReference type="SMART" id="SM00448">
    <property type="entry name" value="REC"/>
    <property type="match status" value="1"/>
</dbReference>
<dbReference type="InterPro" id="IPR000792">
    <property type="entry name" value="Tscrpt_reg_LuxR_C"/>
</dbReference>
<dbReference type="AlphaFoldDB" id="A0A4Q7UXJ2"/>
<dbReference type="GO" id="GO:0003677">
    <property type="term" value="F:DNA binding"/>
    <property type="evidence" value="ECO:0007669"/>
    <property type="project" value="UniProtKB-KW"/>
</dbReference>
<name>A0A4Q7UXJ2_PSEST</name>
<feature type="modified residue" description="4-aspartylphosphate" evidence="4">
    <location>
        <position position="61"/>
    </location>
</feature>
<evidence type="ECO:0000256" key="3">
    <source>
        <dbReference type="ARBA" id="ARBA00023163"/>
    </source>
</evidence>
<dbReference type="SMART" id="SM00421">
    <property type="entry name" value="HTH_LUXR"/>
    <property type="match status" value="1"/>
</dbReference>
<organism evidence="7 8">
    <name type="scientific">Pseudonocardia sediminis</name>
    <dbReference type="NCBI Taxonomy" id="1397368"/>
    <lineage>
        <taxon>Bacteria</taxon>
        <taxon>Bacillati</taxon>
        <taxon>Actinomycetota</taxon>
        <taxon>Actinomycetes</taxon>
        <taxon>Pseudonocardiales</taxon>
        <taxon>Pseudonocardiaceae</taxon>
        <taxon>Pseudonocardia</taxon>
    </lineage>
</organism>
<dbReference type="PANTHER" id="PTHR43214">
    <property type="entry name" value="TWO-COMPONENT RESPONSE REGULATOR"/>
    <property type="match status" value="1"/>
</dbReference>
<dbReference type="PROSITE" id="PS00622">
    <property type="entry name" value="HTH_LUXR_1"/>
    <property type="match status" value="1"/>
</dbReference>
<feature type="domain" description="HTH luxR-type" evidence="5">
    <location>
        <begin position="158"/>
        <end position="223"/>
    </location>
</feature>
<comment type="caution">
    <text evidence="7">The sequence shown here is derived from an EMBL/GenBank/DDBJ whole genome shotgun (WGS) entry which is preliminary data.</text>
</comment>
<sequence>MMTTPIRDGRVLVVDDHELVGTSLVLAMRAEGEDATYHRPSSVADVVAATSGAGPGMVVLDLDLGRDRNGEPIDGAAAVPGLVDLGWRVLVLSGTSDGSRVGAALAAGGFGWMHKNAPFAALLATIREARAGRPVMPPGRRERLIELHERRLEENRELAGRLALLSPRELEVLGHLASGKRVQTIAEHYVVSVATVRTQVRAVLTKLAVGSQLEAVALFQRVRERGRR</sequence>
<keyword evidence="2 7" id="KW-0238">DNA-binding</keyword>
<dbReference type="PRINTS" id="PR00038">
    <property type="entry name" value="HTHLUXR"/>
</dbReference>
<dbReference type="Pfam" id="PF00196">
    <property type="entry name" value="GerE"/>
    <property type="match status" value="1"/>
</dbReference>
<keyword evidence="4" id="KW-0597">Phosphoprotein</keyword>
<protein>
    <submittedName>
        <fullName evidence="7">DNA-binding NarL/FixJ family response regulator</fullName>
    </submittedName>
</protein>
<dbReference type="GO" id="GO:0000160">
    <property type="term" value="P:phosphorelay signal transduction system"/>
    <property type="evidence" value="ECO:0007669"/>
    <property type="project" value="InterPro"/>
</dbReference>
<evidence type="ECO:0000313" key="8">
    <source>
        <dbReference type="Proteomes" id="UP000291591"/>
    </source>
</evidence>
<dbReference type="SUPFAM" id="SSF46894">
    <property type="entry name" value="C-terminal effector domain of the bipartite response regulators"/>
    <property type="match status" value="1"/>
</dbReference>
<evidence type="ECO:0000259" key="5">
    <source>
        <dbReference type="PROSITE" id="PS50043"/>
    </source>
</evidence>
<dbReference type="Proteomes" id="UP000291591">
    <property type="component" value="Unassembled WGS sequence"/>
</dbReference>